<feature type="compositionally biased region" description="Low complexity" evidence="1">
    <location>
        <begin position="120"/>
        <end position="133"/>
    </location>
</feature>
<feature type="transmembrane region" description="Helical" evidence="2">
    <location>
        <begin position="25"/>
        <end position="44"/>
    </location>
</feature>
<evidence type="ECO:0008006" key="5">
    <source>
        <dbReference type="Google" id="ProtNLM"/>
    </source>
</evidence>
<protein>
    <recommendedName>
        <fullName evidence="5">Chemotaxis protein</fullName>
    </recommendedName>
</protein>
<evidence type="ECO:0000256" key="2">
    <source>
        <dbReference type="SAM" id="Phobius"/>
    </source>
</evidence>
<dbReference type="EMBL" id="NEVR01000004">
    <property type="protein sequence ID" value="OZI58700.1"/>
    <property type="molecule type" value="Genomic_DNA"/>
</dbReference>
<sequence>MDRPILAALDRARASNPWTFAALEGWLLVLLMVGGGAGIGYSLAGVRSDYLMAEQAIAHTAEVQRMQVMNQQLLSIIQDRLPEITTSAAQAAEKVERAADAAQGAIKAAKGAASKAGTAATKASAAAKSANTAVQKVEEALSPPPPSSATVPDWLDTP</sequence>
<evidence type="ECO:0000313" key="4">
    <source>
        <dbReference type="Proteomes" id="UP000216354"/>
    </source>
</evidence>
<comment type="caution">
    <text evidence="3">The sequence shown here is derived from an EMBL/GenBank/DDBJ whole genome shotgun (WGS) entry which is preliminary data.</text>
</comment>
<proteinExistence type="predicted"/>
<accession>A0ABX4EW45</accession>
<keyword evidence="2" id="KW-0812">Transmembrane</keyword>
<feature type="region of interest" description="Disordered" evidence="1">
    <location>
        <begin position="120"/>
        <end position="158"/>
    </location>
</feature>
<evidence type="ECO:0000256" key="1">
    <source>
        <dbReference type="SAM" id="MobiDB-lite"/>
    </source>
</evidence>
<dbReference type="RefSeq" id="WP_094832424.1">
    <property type="nucleotide sequence ID" value="NZ_NEVR01000004.1"/>
</dbReference>
<reference evidence="3 4" key="1">
    <citation type="submission" date="2017-05" db="EMBL/GenBank/DDBJ databases">
        <title>Complete and WGS of Bordetella genogroups.</title>
        <authorList>
            <person name="Spilker T."/>
            <person name="Lipuma J."/>
        </authorList>
    </citation>
    <scope>NUCLEOTIDE SEQUENCE [LARGE SCALE GENOMIC DNA]</scope>
    <source>
        <strain evidence="3 4">AU9795</strain>
    </source>
</reference>
<name>A0ABX4EW45_9BORD</name>
<keyword evidence="2" id="KW-0472">Membrane</keyword>
<dbReference type="Proteomes" id="UP000216354">
    <property type="component" value="Unassembled WGS sequence"/>
</dbReference>
<keyword evidence="4" id="KW-1185">Reference proteome</keyword>
<organism evidence="3 4">
    <name type="scientific">Bordetella genomosp. 1</name>
    <dbReference type="NCBI Taxonomy" id="1395607"/>
    <lineage>
        <taxon>Bacteria</taxon>
        <taxon>Pseudomonadati</taxon>
        <taxon>Pseudomonadota</taxon>
        <taxon>Betaproteobacteria</taxon>
        <taxon>Burkholderiales</taxon>
        <taxon>Alcaligenaceae</taxon>
        <taxon>Bordetella</taxon>
    </lineage>
</organism>
<evidence type="ECO:0000313" key="3">
    <source>
        <dbReference type="EMBL" id="OZI58700.1"/>
    </source>
</evidence>
<gene>
    <name evidence="3" type="ORF">CAL27_18635</name>
</gene>
<keyword evidence="2" id="KW-1133">Transmembrane helix</keyword>